<comment type="subcellular location">
    <subcellularLocation>
        <location evidence="1">Mitochondrion</location>
    </subcellularLocation>
</comment>
<evidence type="ECO:0000256" key="2">
    <source>
        <dbReference type="ARBA" id="ARBA00005254"/>
    </source>
</evidence>
<evidence type="ECO:0000313" key="10">
    <source>
        <dbReference type="RefSeq" id="XP_021571576.1"/>
    </source>
</evidence>
<protein>
    <recommendedName>
        <fullName evidence="8">Enoyl-CoA hydratase domain-containing protein 3, mitochondrial</fullName>
    </recommendedName>
</protein>
<proteinExistence type="inferred from homology"/>
<dbReference type="Gene3D" id="1.10.12.10">
    <property type="entry name" value="Lyase 2-enoyl-coa Hydratase, Chain A, domain 2"/>
    <property type="match status" value="1"/>
</dbReference>
<dbReference type="Gene3D" id="3.90.226.10">
    <property type="entry name" value="2-enoyl-CoA Hydratase, Chain A, domain 1"/>
    <property type="match status" value="1"/>
</dbReference>
<dbReference type="OrthoDB" id="2139957at2759"/>
<dbReference type="InterPro" id="IPR029045">
    <property type="entry name" value="ClpP/crotonase-like_dom_sf"/>
</dbReference>
<dbReference type="RefSeq" id="XP_021571576.1">
    <property type="nucleotide sequence ID" value="XM_021715901.1"/>
</dbReference>
<keyword evidence="5" id="KW-0443">Lipid metabolism</keyword>
<dbReference type="GO" id="GO:0006631">
    <property type="term" value="P:fatty acid metabolic process"/>
    <property type="evidence" value="ECO:0007669"/>
    <property type="project" value="UniProtKB-KW"/>
</dbReference>
<dbReference type="KEGG" id="csyr:103267165"/>
<dbReference type="CTD" id="79746"/>
<comment type="function">
    <text evidence="7">May play a role in fatty acid biosynthesis and insulin sensitivity.</text>
</comment>
<dbReference type="InterPro" id="IPR001753">
    <property type="entry name" value="Enoyl-CoA_hydra/iso"/>
</dbReference>
<dbReference type="NCBIfam" id="NF006008">
    <property type="entry name" value="PRK08139.1"/>
    <property type="match status" value="1"/>
</dbReference>
<reference evidence="10" key="1">
    <citation type="submission" date="2025-08" db="UniProtKB">
        <authorList>
            <consortium name="RefSeq"/>
        </authorList>
    </citation>
    <scope>IDENTIFICATION</scope>
</reference>
<evidence type="ECO:0000256" key="5">
    <source>
        <dbReference type="ARBA" id="ARBA00023098"/>
    </source>
</evidence>
<dbReference type="GO" id="GO:0016836">
    <property type="term" value="F:hydro-lyase activity"/>
    <property type="evidence" value="ECO:0007669"/>
    <property type="project" value="TreeGrafter"/>
</dbReference>
<keyword evidence="6" id="KW-0496">Mitochondrion</keyword>
<comment type="similarity">
    <text evidence="2">Belongs to the enoyl-CoA hydratase/isomerase family.</text>
</comment>
<keyword evidence="4" id="KW-0809">Transit peptide</keyword>
<keyword evidence="3" id="KW-0276">Fatty acid metabolism</keyword>
<evidence type="ECO:0000313" key="9">
    <source>
        <dbReference type="Proteomes" id="UP000189704"/>
    </source>
</evidence>
<name>A0A3Q0E7P0_CARSF</name>
<accession>A0A3Q0E7P0</accession>
<dbReference type="Pfam" id="PF00378">
    <property type="entry name" value="ECH_1"/>
    <property type="match status" value="1"/>
</dbReference>
<organism evidence="9 10">
    <name type="scientific">Carlito syrichta</name>
    <name type="common">Philippine tarsier</name>
    <name type="synonym">Tarsius syrichta</name>
    <dbReference type="NCBI Taxonomy" id="1868482"/>
    <lineage>
        <taxon>Eukaryota</taxon>
        <taxon>Metazoa</taxon>
        <taxon>Chordata</taxon>
        <taxon>Craniata</taxon>
        <taxon>Vertebrata</taxon>
        <taxon>Euteleostomi</taxon>
        <taxon>Mammalia</taxon>
        <taxon>Eutheria</taxon>
        <taxon>Euarchontoglires</taxon>
        <taxon>Primates</taxon>
        <taxon>Haplorrhini</taxon>
        <taxon>Tarsiiformes</taxon>
        <taxon>Tarsiidae</taxon>
        <taxon>Carlito</taxon>
    </lineage>
</organism>
<gene>
    <name evidence="10" type="primary">ECHDC3</name>
</gene>
<keyword evidence="9" id="KW-1185">Reference proteome</keyword>
<dbReference type="SUPFAM" id="SSF52096">
    <property type="entry name" value="ClpP/crotonase"/>
    <property type="match status" value="1"/>
</dbReference>
<dbReference type="InterPro" id="IPR052377">
    <property type="entry name" value="Mitochondrial_ECH-domain"/>
</dbReference>
<evidence type="ECO:0000256" key="3">
    <source>
        <dbReference type="ARBA" id="ARBA00022832"/>
    </source>
</evidence>
<dbReference type="CDD" id="cd06558">
    <property type="entry name" value="crotonase-like"/>
    <property type="match status" value="1"/>
</dbReference>
<evidence type="ECO:0000256" key="1">
    <source>
        <dbReference type="ARBA" id="ARBA00004173"/>
    </source>
</evidence>
<dbReference type="AlphaFoldDB" id="A0A3Q0E7P0"/>
<evidence type="ECO:0000256" key="4">
    <source>
        <dbReference type="ARBA" id="ARBA00022946"/>
    </source>
</evidence>
<dbReference type="PANTHER" id="PTHR43602:SF1">
    <property type="entry name" value="ENOYL-COA HYDRATASE DOMAIN-CONTAINING PROTEIN 3, MITOCHONDRIAL"/>
    <property type="match status" value="1"/>
</dbReference>
<dbReference type="Proteomes" id="UP000189704">
    <property type="component" value="Unplaced"/>
</dbReference>
<dbReference type="InterPro" id="IPR014748">
    <property type="entry name" value="Enoyl-CoA_hydra_C"/>
</dbReference>
<dbReference type="GeneID" id="103267165"/>
<dbReference type="PANTHER" id="PTHR43602">
    <property type="match status" value="1"/>
</dbReference>
<evidence type="ECO:0000256" key="6">
    <source>
        <dbReference type="ARBA" id="ARBA00023128"/>
    </source>
</evidence>
<dbReference type="GO" id="GO:0005739">
    <property type="term" value="C:mitochondrion"/>
    <property type="evidence" value="ECO:0007669"/>
    <property type="project" value="UniProtKB-SubCell"/>
</dbReference>
<sequence>MDPPNMRAGPLSASLVRDGVSGRARCCVVCPLLFTPICSPTASYFAELQDTTIRKMGRCCPRRVSRPRLPCLFPGAGERRRGVPCRSRLLPSFALKDIRDTLRASPPFRPPSLRLSSNAASSLDGHVVLSNPKKRNALSLAMLKSLRNDILHEAESKDLKVIVISAEGPVFSSGHDLKELTEEQGHGYHAEVFQTCSEVMMLIRNHPVPVIAMVNGLATAAGCQLVASCDIAMASDKASFATPGVNVGLFCSTPGVALGRAVPRKVALQMLFTGEPISAQEALLHGLVSRVVPEGQLQEETMRVARKIASLSRPVVTLGKAAFYRQLPQDLRTAYHLTSQTMVDNLALPDGQEGITAFLQKRKPIWSH</sequence>
<dbReference type="STRING" id="1868482.ENSTSYP00000030675"/>
<evidence type="ECO:0000256" key="8">
    <source>
        <dbReference type="ARBA" id="ARBA00040545"/>
    </source>
</evidence>
<evidence type="ECO:0000256" key="7">
    <source>
        <dbReference type="ARBA" id="ARBA00037410"/>
    </source>
</evidence>